<dbReference type="PANTHER" id="PTHR12350:SF19">
    <property type="entry name" value="SET DOMAIN-CONTAINING PROTEIN"/>
    <property type="match status" value="1"/>
</dbReference>
<dbReference type="Pfam" id="PF00856">
    <property type="entry name" value="SET"/>
    <property type="match status" value="2"/>
</dbReference>
<organism evidence="6 7">
    <name type="scientific">Seminavis robusta</name>
    <dbReference type="NCBI Taxonomy" id="568900"/>
    <lineage>
        <taxon>Eukaryota</taxon>
        <taxon>Sar</taxon>
        <taxon>Stramenopiles</taxon>
        <taxon>Ochrophyta</taxon>
        <taxon>Bacillariophyta</taxon>
        <taxon>Bacillariophyceae</taxon>
        <taxon>Bacillariophycidae</taxon>
        <taxon>Naviculales</taxon>
        <taxon>Naviculaceae</taxon>
        <taxon>Seminavis</taxon>
    </lineage>
</organism>
<evidence type="ECO:0000259" key="4">
    <source>
        <dbReference type="PROSITE" id="PS50280"/>
    </source>
</evidence>
<keyword evidence="1" id="KW-0489">Methyltransferase</keyword>
<evidence type="ECO:0000313" key="6">
    <source>
        <dbReference type="EMBL" id="CAB9520351.1"/>
    </source>
</evidence>
<dbReference type="InterPro" id="IPR053201">
    <property type="entry name" value="Flavunoidine_N-MTase"/>
</dbReference>
<evidence type="ECO:0000256" key="1">
    <source>
        <dbReference type="ARBA" id="ARBA00022603"/>
    </source>
</evidence>
<comment type="caution">
    <text evidence="6">The sequence shown here is derived from an EMBL/GenBank/DDBJ whole genome shotgun (WGS) entry which is preliminary data.</text>
</comment>
<gene>
    <name evidence="6" type="ORF">SEMRO_1095_G240690.1</name>
</gene>
<dbReference type="PANTHER" id="PTHR12350">
    <property type="entry name" value="HISTONE-LYSINE N-METHYLTRANSFERASE-RELATED"/>
    <property type="match status" value="1"/>
</dbReference>
<reference evidence="6" key="1">
    <citation type="submission" date="2020-06" db="EMBL/GenBank/DDBJ databases">
        <authorList>
            <consortium name="Plant Systems Biology data submission"/>
        </authorList>
    </citation>
    <scope>NUCLEOTIDE SEQUENCE</scope>
    <source>
        <strain evidence="6">D6</strain>
    </source>
</reference>
<proteinExistence type="predicted"/>
<evidence type="ECO:0000256" key="2">
    <source>
        <dbReference type="ARBA" id="ARBA00022679"/>
    </source>
</evidence>
<dbReference type="PROSITE" id="PS50280">
    <property type="entry name" value="SET"/>
    <property type="match status" value="2"/>
</dbReference>
<dbReference type="InterPro" id="IPR046341">
    <property type="entry name" value="SET_dom_sf"/>
</dbReference>
<dbReference type="PROSITE" id="PS50868">
    <property type="entry name" value="POST_SET"/>
    <property type="match status" value="2"/>
</dbReference>
<name>A0A9N8EJE0_9STRA</name>
<dbReference type="InterPro" id="IPR001214">
    <property type="entry name" value="SET_dom"/>
</dbReference>
<dbReference type="SMART" id="SM00508">
    <property type="entry name" value="PostSET"/>
    <property type="match status" value="2"/>
</dbReference>
<evidence type="ECO:0000313" key="7">
    <source>
        <dbReference type="Proteomes" id="UP001153069"/>
    </source>
</evidence>
<keyword evidence="2" id="KW-0808">Transferase</keyword>
<dbReference type="AlphaFoldDB" id="A0A9N8EJE0"/>
<feature type="domain" description="Post-SET" evidence="5">
    <location>
        <begin position="175"/>
        <end position="191"/>
    </location>
</feature>
<dbReference type="Proteomes" id="UP001153069">
    <property type="component" value="Unassembled WGS sequence"/>
</dbReference>
<dbReference type="Gene3D" id="2.170.270.10">
    <property type="entry name" value="SET domain"/>
    <property type="match status" value="2"/>
</dbReference>
<dbReference type="GO" id="GO:0032259">
    <property type="term" value="P:methylation"/>
    <property type="evidence" value="ECO:0007669"/>
    <property type="project" value="UniProtKB-KW"/>
</dbReference>
<feature type="domain" description="SET" evidence="4">
    <location>
        <begin position="255"/>
        <end position="388"/>
    </location>
</feature>
<feature type="domain" description="SET" evidence="4">
    <location>
        <begin position="22"/>
        <end position="167"/>
    </location>
</feature>
<evidence type="ECO:0000259" key="5">
    <source>
        <dbReference type="PROSITE" id="PS50868"/>
    </source>
</evidence>
<accession>A0A9N8EJE0</accession>
<protein>
    <submittedName>
        <fullName evidence="6">PostSET</fullName>
    </submittedName>
</protein>
<keyword evidence="3" id="KW-0949">S-adenosyl-L-methionine</keyword>
<dbReference type="EMBL" id="CAICTM010001093">
    <property type="protein sequence ID" value="CAB9520351.1"/>
    <property type="molecule type" value="Genomic_DNA"/>
</dbReference>
<sequence length="505" mass="56581">MEPLTKKKVSQQVFCPAFTNDYRVVSGKCGGEGLGMVANRFIAKGDPILLDSLEFLFSDVEDGDSLRLHNHEMASLAARYEKGEGPVPELYPITKEMLLQTHGVPTLIENSDEEDKPAETWRLEVPWMLMNHSCDPSTIDSSHKEPEGEAIAARDLYPGDELTYDYTHQLFCHRHSFTCLCGAEKCRGIFAGFQALDAQDKEKTLPRVSEYIRARHEGVQIENKQAVFDTRDKPHTENNRSNVQGDDNVIRLVFPGPSCSDSDVLVKQNAKTAKLGLYAMRDFDRGELVYSFWNQQWPGNAIVDMVAATQLRESDLPEGTVARMIPEECAFIDCQGQNRFSGYDMFRTHSCDPNTTYNHKTEGEDDEWRSVYAVKPIRKGELLTQDFNTIWWDRSTAPSINSSGICDCGAFNCRGTANGFKFVSKDGQDELKAMSLFRELPPYPTGRGGVVRTGEVLAPHIQIQMRLANSEKHGNPTSPLEYESNCLFPSSCSDSESETSCMSSV</sequence>
<evidence type="ECO:0000256" key="3">
    <source>
        <dbReference type="ARBA" id="ARBA00022691"/>
    </source>
</evidence>
<dbReference type="SUPFAM" id="SSF82199">
    <property type="entry name" value="SET domain"/>
    <property type="match status" value="2"/>
</dbReference>
<keyword evidence="7" id="KW-1185">Reference proteome</keyword>
<dbReference type="InterPro" id="IPR003616">
    <property type="entry name" value="Post-SET_dom"/>
</dbReference>
<feature type="domain" description="Post-SET" evidence="5">
    <location>
        <begin position="402"/>
        <end position="418"/>
    </location>
</feature>
<dbReference type="GO" id="GO:0008168">
    <property type="term" value="F:methyltransferase activity"/>
    <property type="evidence" value="ECO:0007669"/>
    <property type="project" value="UniProtKB-KW"/>
</dbReference>
<dbReference type="OrthoDB" id="5984008at2759"/>